<keyword evidence="3" id="KW-1185">Reference proteome</keyword>
<dbReference type="Proteomes" id="UP000446768">
    <property type="component" value="Unassembled WGS sequence"/>
</dbReference>
<evidence type="ECO:0000256" key="1">
    <source>
        <dbReference type="SAM" id="SignalP"/>
    </source>
</evidence>
<name>A0A7X2ITU4_9BURK</name>
<reference evidence="2 3" key="1">
    <citation type="submission" date="2019-11" db="EMBL/GenBank/DDBJ databases">
        <title>Novel species isolated from a subtropical stream in China.</title>
        <authorList>
            <person name="Lu H."/>
        </authorList>
    </citation>
    <scope>NUCLEOTIDE SEQUENCE [LARGE SCALE GENOMIC DNA]</scope>
    <source>
        <strain evidence="2 3">FT92W</strain>
    </source>
</reference>
<gene>
    <name evidence="2" type="ORF">GJ700_30235</name>
</gene>
<accession>A0A7X2ITU4</accession>
<dbReference type="EMBL" id="WKJJ01000026">
    <property type="protein sequence ID" value="MRV76001.1"/>
    <property type="molecule type" value="Genomic_DNA"/>
</dbReference>
<proteinExistence type="predicted"/>
<keyword evidence="1" id="KW-0732">Signal</keyword>
<comment type="caution">
    <text evidence="2">The sequence shown here is derived from an EMBL/GenBank/DDBJ whole genome shotgun (WGS) entry which is preliminary data.</text>
</comment>
<sequence>MKILHLIATVALLFAATIPVSAQDDDYDEFTIRLSDIPRGAPRFASYPVPVYTGANAAPKLNADDRTRMYRTRIREWSREKPNFAGHYILATWGCGAECVQITIIDAMTGTVFHPDGVTLNAANNIEDALFDGKPRWPNAGSLKFKPDSQLLILFGMPEEDSKRRGISYYRWHNNKLSLLRHVPKAWYP</sequence>
<dbReference type="RefSeq" id="WP_154381088.1">
    <property type="nucleotide sequence ID" value="NZ_WKJJ01000026.1"/>
</dbReference>
<evidence type="ECO:0008006" key="4">
    <source>
        <dbReference type="Google" id="ProtNLM"/>
    </source>
</evidence>
<evidence type="ECO:0000313" key="3">
    <source>
        <dbReference type="Proteomes" id="UP000446768"/>
    </source>
</evidence>
<evidence type="ECO:0000313" key="2">
    <source>
        <dbReference type="EMBL" id="MRV76001.1"/>
    </source>
</evidence>
<feature type="signal peptide" evidence="1">
    <location>
        <begin position="1"/>
        <end position="22"/>
    </location>
</feature>
<feature type="chain" id="PRO_5031071868" description="TonB C-terminal domain-containing protein" evidence="1">
    <location>
        <begin position="23"/>
        <end position="189"/>
    </location>
</feature>
<protein>
    <recommendedName>
        <fullName evidence="4">TonB C-terminal domain-containing protein</fullName>
    </recommendedName>
</protein>
<organism evidence="2 3">
    <name type="scientific">Pseudoduganella rivuli</name>
    <dbReference type="NCBI Taxonomy" id="2666085"/>
    <lineage>
        <taxon>Bacteria</taxon>
        <taxon>Pseudomonadati</taxon>
        <taxon>Pseudomonadota</taxon>
        <taxon>Betaproteobacteria</taxon>
        <taxon>Burkholderiales</taxon>
        <taxon>Oxalobacteraceae</taxon>
        <taxon>Telluria group</taxon>
        <taxon>Pseudoduganella</taxon>
    </lineage>
</organism>
<dbReference type="AlphaFoldDB" id="A0A7X2ITU4"/>